<reference evidence="10 11" key="1">
    <citation type="submission" date="2016-10" db="EMBL/GenBank/DDBJ databases">
        <authorList>
            <person name="de Groot N.N."/>
        </authorList>
    </citation>
    <scope>NUCLEOTIDE SEQUENCE [LARGE SCALE GENOMIC DNA]</scope>
    <source>
        <strain evidence="10 11">D31d</strain>
    </source>
</reference>
<keyword evidence="2" id="KW-0858">Xylan degradation</keyword>
<evidence type="ECO:0000259" key="9">
    <source>
        <dbReference type="PROSITE" id="PS51175"/>
    </source>
</evidence>
<dbReference type="GO" id="GO:0004553">
    <property type="term" value="F:hydrolase activity, hydrolyzing O-glycosyl compounds"/>
    <property type="evidence" value="ECO:0007669"/>
    <property type="project" value="InterPro"/>
</dbReference>
<dbReference type="Pfam" id="PF04616">
    <property type="entry name" value="Glyco_hydro_43"/>
    <property type="match status" value="2"/>
</dbReference>
<dbReference type="PANTHER" id="PTHR43772:SF2">
    <property type="entry name" value="PUTATIVE (AFU_ORTHOLOGUE AFUA_2G04480)-RELATED"/>
    <property type="match status" value="1"/>
</dbReference>
<dbReference type="AlphaFoldDB" id="A0A1H3XF35"/>
<dbReference type="InterPro" id="IPR008979">
    <property type="entry name" value="Galactose-bd-like_sf"/>
</dbReference>
<comment type="similarity">
    <text evidence="1">Belongs to the glycosyl hydrolase 43 family.</text>
</comment>
<evidence type="ECO:0000256" key="8">
    <source>
        <dbReference type="SAM" id="SignalP"/>
    </source>
</evidence>
<evidence type="ECO:0000256" key="1">
    <source>
        <dbReference type="ARBA" id="ARBA00009865"/>
    </source>
</evidence>
<dbReference type="Proteomes" id="UP000182257">
    <property type="component" value="Unassembled WGS sequence"/>
</dbReference>
<evidence type="ECO:0000313" key="10">
    <source>
        <dbReference type="EMBL" id="SDZ98035.1"/>
    </source>
</evidence>
<feature type="site" description="Important for catalytic activity, responsible for pKa modulation of the active site Glu and correct orientation of both the proton donor and substrate" evidence="7">
    <location>
        <position position="149"/>
    </location>
</feature>
<feature type="domain" description="CBM6" evidence="9">
    <location>
        <begin position="331"/>
        <end position="473"/>
    </location>
</feature>
<evidence type="ECO:0000256" key="6">
    <source>
        <dbReference type="ARBA" id="ARBA00023295"/>
    </source>
</evidence>
<dbReference type="PROSITE" id="PS51175">
    <property type="entry name" value="CBM6"/>
    <property type="match status" value="2"/>
</dbReference>
<dbReference type="GO" id="GO:0030246">
    <property type="term" value="F:carbohydrate binding"/>
    <property type="evidence" value="ECO:0007669"/>
    <property type="project" value="InterPro"/>
</dbReference>
<evidence type="ECO:0000256" key="2">
    <source>
        <dbReference type="ARBA" id="ARBA00022651"/>
    </source>
</evidence>
<dbReference type="InterPro" id="IPR023296">
    <property type="entry name" value="Glyco_hydro_beta-prop_sf"/>
</dbReference>
<dbReference type="Pfam" id="PF03422">
    <property type="entry name" value="CBM_6"/>
    <property type="match status" value="2"/>
</dbReference>
<evidence type="ECO:0000256" key="5">
    <source>
        <dbReference type="ARBA" id="ARBA00023277"/>
    </source>
</evidence>
<dbReference type="Gene3D" id="2.60.120.260">
    <property type="entry name" value="Galactose-binding domain-like"/>
    <property type="match status" value="2"/>
</dbReference>
<dbReference type="SUPFAM" id="SSF75005">
    <property type="entry name" value="Arabinanase/levansucrase/invertase"/>
    <property type="match status" value="2"/>
</dbReference>
<protein>
    <submittedName>
        <fullName evidence="10">Carbohydrate binding module (Family 6)</fullName>
    </submittedName>
</protein>
<dbReference type="InterPro" id="IPR006710">
    <property type="entry name" value="Glyco_hydro_43"/>
</dbReference>
<keyword evidence="4" id="KW-0378">Hydrolase</keyword>
<evidence type="ECO:0000256" key="4">
    <source>
        <dbReference type="ARBA" id="ARBA00022801"/>
    </source>
</evidence>
<dbReference type="GO" id="GO:0045493">
    <property type="term" value="P:xylan catabolic process"/>
    <property type="evidence" value="ECO:0007669"/>
    <property type="project" value="UniProtKB-KW"/>
</dbReference>
<dbReference type="InterPro" id="IPR006584">
    <property type="entry name" value="Cellulose-bd_IV"/>
</dbReference>
<evidence type="ECO:0000256" key="3">
    <source>
        <dbReference type="ARBA" id="ARBA00022729"/>
    </source>
</evidence>
<proteinExistence type="inferred from homology"/>
<accession>A0A1H3XF35</accession>
<dbReference type="InterPro" id="IPR052176">
    <property type="entry name" value="Glycosyl_Hydrlase_43_Enz"/>
</dbReference>
<dbReference type="SMART" id="SM00606">
    <property type="entry name" value="CBD_IV"/>
    <property type="match status" value="2"/>
</dbReference>
<feature type="domain" description="CBM6" evidence="9">
    <location>
        <begin position="783"/>
        <end position="919"/>
    </location>
</feature>
<feature type="signal peptide" evidence="8">
    <location>
        <begin position="1"/>
        <end position="20"/>
    </location>
</feature>
<dbReference type="Gene3D" id="2.115.10.20">
    <property type="entry name" value="Glycosyl hydrolase domain, family 43"/>
    <property type="match status" value="2"/>
</dbReference>
<keyword evidence="2" id="KW-0624">Polysaccharide degradation</keyword>
<keyword evidence="6" id="KW-0326">Glycosidase</keyword>
<evidence type="ECO:0000313" key="11">
    <source>
        <dbReference type="Proteomes" id="UP000182257"/>
    </source>
</evidence>
<feature type="chain" id="PRO_5010347091" evidence="8">
    <location>
        <begin position="21"/>
        <end position="920"/>
    </location>
</feature>
<keyword evidence="5" id="KW-0119">Carbohydrate metabolism</keyword>
<name>A0A1H3XF35_XYLRU</name>
<keyword evidence="3 8" id="KW-0732">Signal</keyword>
<sequence>MINKSAAIAALMLLATGAKAQNPFVQTWCTSDPAPMVHNGTMYVYTGHDEDGADFFWMQEWRVYSTQDMVNWQDHGSPLALETFSWADDRAWAGQTIERDGKFYWYICAHSKISNGMAIGVAVSDSPTGPFKDALGKPLFENGSWDHIDPTVMIDDDGQAWLMWGNPQVYYLKLNRDMISYEGELGKLPMTEEAFGGPMMKEREKGKTYKDSYVEGPWLTKRNGTYQLLYAAGGVPEHISYSTAPSPTGPWKYAGEIMPLCDTNSFTNHCGVADYKGHSYFFYHTGKLPNGGGFGRSVAVEEFKYNADGSFPKIMPTDAGVKPVGVFNPYRKVEAETMAFSKGVKTEQNDEVGVYVSDIHNGDYIKLQNVAFANKYPRTFTARVASGLRGGRIEIHLDSIGGRCLGTLNVPATGGWEKWQTITVDLDYSTITDIDAPTRTISGLNLPATADVYLVFKGRKGPKLFNFDWWEIRGLEQVNMPLFQTKYTADPSPLVVGDTLFLYTSHDASPEDIPDVNEKSSAGFFMYDWLLWSTTDMVNWTEHGAVASLKDFAWRSRENGGWAIQTVERNGKYYLYAPLHGHGIGVLVADSPYGPFKDPLGKPLVWDQSNWYDIDPSVYTDDDGQAYMYWGNPHTFWAKLGEDMTSLTSGVTKLPHIPNYQEGPWFYKRNGHYYLGFASTCCPEALGYAMSDSPTGPWEWKGYIMKPTQRDRGNHPGICDFKGHSYVFGQNYDLMHLETFVHHERRSVSAQEIAYNGDGTIQEIPYWLDQQPMKQLHWLNPYQRVEAETMAWGFGLKSAKMGIENTGVVADMPTSTGKKNMYIFDINDGEYIKLRGVDFGKGAKQFNITAAATGGCTICLRLDSADGPVVGTVTIGKTGGVEKYRSFGGKVKNAAGVHDLYICFDKASGDVRLDWWQFKK</sequence>
<evidence type="ECO:0000256" key="7">
    <source>
        <dbReference type="PIRSR" id="PIRSR606710-2"/>
    </source>
</evidence>
<dbReference type="PANTHER" id="PTHR43772">
    <property type="entry name" value="ENDO-1,4-BETA-XYLANASE"/>
    <property type="match status" value="1"/>
</dbReference>
<gene>
    <name evidence="10" type="ORF">SAMN05216462_0191</name>
</gene>
<dbReference type="CDD" id="cd18618">
    <property type="entry name" value="GH43_Xsa43E-like"/>
    <property type="match status" value="1"/>
</dbReference>
<dbReference type="InterPro" id="IPR005084">
    <property type="entry name" value="CBM6"/>
</dbReference>
<organism evidence="10 11">
    <name type="scientific">Xylanibacter ruminicola</name>
    <name type="common">Prevotella ruminicola</name>
    <dbReference type="NCBI Taxonomy" id="839"/>
    <lineage>
        <taxon>Bacteria</taxon>
        <taxon>Pseudomonadati</taxon>
        <taxon>Bacteroidota</taxon>
        <taxon>Bacteroidia</taxon>
        <taxon>Bacteroidales</taxon>
        <taxon>Prevotellaceae</taxon>
        <taxon>Xylanibacter</taxon>
    </lineage>
</organism>
<dbReference type="EMBL" id="FNRF01000001">
    <property type="protein sequence ID" value="SDZ98035.1"/>
    <property type="molecule type" value="Genomic_DNA"/>
</dbReference>
<dbReference type="SUPFAM" id="SSF49785">
    <property type="entry name" value="Galactose-binding domain-like"/>
    <property type="match status" value="2"/>
</dbReference>
<dbReference type="CDD" id="cd04084">
    <property type="entry name" value="CBM6_xylanase-like"/>
    <property type="match status" value="2"/>
</dbReference>